<name>A0ABN7R8X0_9BACT</name>
<feature type="domain" description="UPF0323" evidence="2">
    <location>
        <begin position="56"/>
        <end position="174"/>
    </location>
</feature>
<comment type="caution">
    <text evidence="3">The sequence shown here is derived from an EMBL/GenBank/DDBJ whole genome shotgun (WGS) entry which is preliminary data.</text>
</comment>
<feature type="compositionally biased region" description="Low complexity" evidence="1">
    <location>
        <begin position="195"/>
        <end position="204"/>
    </location>
</feature>
<evidence type="ECO:0000259" key="2">
    <source>
        <dbReference type="Pfam" id="PF26303"/>
    </source>
</evidence>
<reference evidence="3 4" key="1">
    <citation type="submission" date="2021-04" db="EMBL/GenBank/DDBJ databases">
        <authorList>
            <person name="Rodrigo-Torres L."/>
            <person name="Arahal R. D."/>
            <person name="Lucena T."/>
        </authorList>
    </citation>
    <scope>NUCLEOTIDE SEQUENCE [LARGE SCALE GENOMIC DNA]</scope>
    <source>
        <strain evidence="3 4">CECT 9623</strain>
    </source>
</reference>
<dbReference type="Pfam" id="PF26303">
    <property type="entry name" value="UPF0323"/>
    <property type="match status" value="1"/>
</dbReference>
<keyword evidence="4" id="KW-1185">Reference proteome</keyword>
<protein>
    <recommendedName>
        <fullName evidence="2">UPF0323 domain-containing protein</fullName>
    </recommendedName>
</protein>
<proteinExistence type="predicted"/>
<dbReference type="RefSeq" id="WP_215234514.1">
    <property type="nucleotide sequence ID" value="NZ_CAJRAU010000004.1"/>
</dbReference>
<dbReference type="InterPro" id="IPR059092">
    <property type="entry name" value="UPF0323_dom"/>
</dbReference>
<evidence type="ECO:0000256" key="1">
    <source>
        <dbReference type="SAM" id="MobiDB-lite"/>
    </source>
</evidence>
<accession>A0ABN7R8X0</accession>
<feature type="region of interest" description="Disordered" evidence="1">
    <location>
        <begin position="170"/>
        <end position="204"/>
    </location>
</feature>
<dbReference type="EMBL" id="CAJRAU010000004">
    <property type="protein sequence ID" value="CAG5070646.1"/>
    <property type="molecule type" value="Genomic_DNA"/>
</dbReference>
<sequence length="204" mass="21728">MTQIRKGSFIKSVKDISIGGALAIALLSGISLGSCSSNEEDEAAYSYEETTFTKGIRSHIKEVKPGEFKIISEDNVPPDSSGAVVTYLDGHSDNLSPEAAKALIDEEIRTNQSSVGHHSGLSTMLLYGGMGYLLGRNNNNGYINNYRNSGGANASGVYSNPAAYQKSQNTFRQVDASRTTRTVNTRPSGGRKGFFGRSSSRSGG</sequence>
<dbReference type="PROSITE" id="PS51257">
    <property type="entry name" value="PROKAR_LIPOPROTEIN"/>
    <property type="match status" value="1"/>
</dbReference>
<gene>
    <name evidence="3" type="ORF">DYBT9623_03191</name>
</gene>
<evidence type="ECO:0000313" key="3">
    <source>
        <dbReference type="EMBL" id="CAG5070646.1"/>
    </source>
</evidence>
<organism evidence="3 4">
    <name type="scientific">Dyadobacter linearis</name>
    <dbReference type="NCBI Taxonomy" id="2823330"/>
    <lineage>
        <taxon>Bacteria</taxon>
        <taxon>Pseudomonadati</taxon>
        <taxon>Bacteroidota</taxon>
        <taxon>Cytophagia</taxon>
        <taxon>Cytophagales</taxon>
        <taxon>Spirosomataceae</taxon>
        <taxon>Dyadobacter</taxon>
    </lineage>
</organism>
<evidence type="ECO:0000313" key="4">
    <source>
        <dbReference type="Proteomes" id="UP000679725"/>
    </source>
</evidence>
<feature type="compositionally biased region" description="Polar residues" evidence="1">
    <location>
        <begin position="170"/>
        <end position="187"/>
    </location>
</feature>
<dbReference type="Proteomes" id="UP000679725">
    <property type="component" value="Unassembled WGS sequence"/>
</dbReference>